<dbReference type="InterPro" id="IPR009531">
    <property type="entry name" value="DUF1150"/>
</dbReference>
<organism evidence="1 2">
    <name type="scientific">Fodinicurvata halophila</name>
    <dbReference type="NCBI Taxonomy" id="1419723"/>
    <lineage>
        <taxon>Bacteria</taxon>
        <taxon>Pseudomonadati</taxon>
        <taxon>Pseudomonadota</taxon>
        <taxon>Alphaproteobacteria</taxon>
        <taxon>Rhodospirillales</taxon>
        <taxon>Rhodovibrionaceae</taxon>
        <taxon>Fodinicurvata</taxon>
    </lineage>
</organism>
<sequence>MQNTTHSDLKQLTQDDFLSFGVDDVAYVRPFQGAIGIFAADGTKIAVMADFDVACAAVRQNGMEPMTVH</sequence>
<gene>
    <name evidence="1" type="ORF">ACFOW6_05795</name>
</gene>
<reference evidence="2" key="1">
    <citation type="journal article" date="2019" name="Int. J. Syst. Evol. Microbiol.">
        <title>The Global Catalogue of Microorganisms (GCM) 10K type strain sequencing project: providing services to taxonomists for standard genome sequencing and annotation.</title>
        <authorList>
            <consortium name="The Broad Institute Genomics Platform"/>
            <consortium name="The Broad Institute Genome Sequencing Center for Infectious Disease"/>
            <person name="Wu L."/>
            <person name="Ma J."/>
        </authorList>
    </citation>
    <scope>NUCLEOTIDE SEQUENCE [LARGE SCALE GENOMIC DNA]</scope>
    <source>
        <strain evidence="2">CECT 8472</strain>
    </source>
</reference>
<comment type="caution">
    <text evidence="1">The sequence shown here is derived from an EMBL/GenBank/DDBJ whole genome shotgun (WGS) entry which is preliminary data.</text>
</comment>
<dbReference type="Pfam" id="PF06620">
    <property type="entry name" value="DUF1150"/>
    <property type="match status" value="1"/>
</dbReference>
<accession>A0ABV8UIF3</accession>
<proteinExistence type="predicted"/>
<dbReference type="EMBL" id="JBHSCW010000003">
    <property type="protein sequence ID" value="MFC4351052.1"/>
    <property type="molecule type" value="Genomic_DNA"/>
</dbReference>
<dbReference type="Proteomes" id="UP001595799">
    <property type="component" value="Unassembled WGS sequence"/>
</dbReference>
<keyword evidence="2" id="KW-1185">Reference proteome</keyword>
<name>A0ABV8UIF3_9PROT</name>
<dbReference type="RefSeq" id="WP_382421394.1">
    <property type="nucleotide sequence ID" value="NZ_JBHSCW010000003.1"/>
</dbReference>
<evidence type="ECO:0000313" key="2">
    <source>
        <dbReference type="Proteomes" id="UP001595799"/>
    </source>
</evidence>
<evidence type="ECO:0000313" key="1">
    <source>
        <dbReference type="EMBL" id="MFC4351052.1"/>
    </source>
</evidence>
<protein>
    <submittedName>
        <fullName evidence="1">DUF1150 family protein</fullName>
    </submittedName>
</protein>